<sequence>MTTINIIGVVMLIGSVLGYGALFLWVLTEDKRKARKEGAQWNNRNSSRSR</sequence>
<dbReference type="EMBL" id="DVMN01000068">
    <property type="protein sequence ID" value="HIU21352.1"/>
    <property type="molecule type" value="Genomic_DNA"/>
</dbReference>
<keyword evidence="1" id="KW-0812">Transmembrane</keyword>
<dbReference type="Proteomes" id="UP000824088">
    <property type="component" value="Unassembled WGS sequence"/>
</dbReference>
<proteinExistence type="predicted"/>
<accession>A0A9D1L2W3</accession>
<organism evidence="2 3">
    <name type="scientific">Candidatus Limadaptatus stercorigallinarum</name>
    <dbReference type="NCBI Taxonomy" id="2840845"/>
    <lineage>
        <taxon>Bacteria</taxon>
        <taxon>Bacillati</taxon>
        <taxon>Bacillota</taxon>
        <taxon>Clostridia</taxon>
        <taxon>Eubacteriales</taxon>
        <taxon>Candidatus Limadaptatus</taxon>
    </lineage>
</organism>
<reference evidence="2" key="2">
    <citation type="journal article" date="2021" name="PeerJ">
        <title>Extensive microbial diversity within the chicken gut microbiome revealed by metagenomics and culture.</title>
        <authorList>
            <person name="Gilroy R."/>
            <person name="Ravi A."/>
            <person name="Getino M."/>
            <person name="Pursley I."/>
            <person name="Horton D.L."/>
            <person name="Alikhan N.F."/>
            <person name="Baker D."/>
            <person name="Gharbi K."/>
            <person name="Hall N."/>
            <person name="Watson M."/>
            <person name="Adriaenssens E.M."/>
            <person name="Foster-Nyarko E."/>
            <person name="Jarju S."/>
            <person name="Secka A."/>
            <person name="Antonio M."/>
            <person name="Oren A."/>
            <person name="Chaudhuri R.R."/>
            <person name="La Ragione R."/>
            <person name="Hildebrand F."/>
            <person name="Pallen M.J."/>
        </authorList>
    </citation>
    <scope>NUCLEOTIDE SEQUENCE</scope>
    <source>
        <strain evidence="2">1063</strain>
    </source>
</reference>
<feature type="transmembrane region" description="Helical" evidence="1">
    <location>
        <begin position="6"/>
        <end position="27"/>
    </location>
</feature>
<gene>
    <name evidence="2" type="ORF">IAD51_03870</name>
</gene>
<evidence type="ECO:0000256" key="1">
    <source>
        <dbReference type="SAM" id="Phobius"/>
    </source>
</evidence>
<protein>
    <submittedName>
        <fullName evidence="2">Uncharacterized protein</fullName>
    </submittedName>
</protein>
<evidence type="ECO:0000313" key="2">
    <source>
        <dbReference type="EMBL" id="HIU21352.1"/>
    </source>
</evidence>
<keyword evidence="1" id="KW-0472">Membrane</keyword>
<name>A0A9D1L2W3_9FIRM</name>
<reference evidence="2" key="1">
    <citation type="submission" date="2020-10" db="EMBL/GenBank/DDBJ databases">
        <authorList>
            <person name="Gilroy R."/>
        </authorList>
    </citation>
    <scope>NUCLEOTIDE SEQUENCE</scope>
    <source>
        <strain evidence="2">1063</strain>
    </source>
</reference>
<comment type="caution">
    <text evidence="2">The sequence shown here is derived from an EMBL/GenBank/DDBJ whole genome shotgun (WGS) entry which is preliminary data.</text>
</comment>
<keyword evidence="1" id="KW-1133">Transmembrane helix</keyword>
<dbReference type="AlphaFoldDB" id="A0A9D1L2W3"/>
<evidence type="ECO:0000313" key="3">
    <source>
        <dbReference type="Proteomes" id="UP000824088"/>
    </source>
</evidence>